<dbReference type="EMBL" id="KL648402">
    <property type="protein sequence ID" value="KEY70974.1"/>
    <property type="molecule type" value="Genomic_DNA"/>
</dbReference>
<evidence type="ECO:0000313" key="3">
    <source>
        <dbReference type="Proteomes" id="UP000028045"/>
    </source>
</evidence>
<name>A0A084B095_STACB</name>
<sequence>MDHSSNLVWREPPAFPFLQLPADVLLLISDYLDLPATLHLSLSCRGTYALLHSARKQKLRPEVRKLLLLSLEKDPFGRGTYYCHPCNALHPFEEHWGPRSERHDIEEGEFHCGNRNRFSPIGNAFELTYTHARLAMNRHLYGPDHGIPLDNLCLEHSEARDVAAIHCSTAARIWNNELLLLRTYAFTVDVAHAAEFRRCTGARDFRICEHTSFFPSSSVSRQHVPELHRRQPGRAGGDGLVPCTDAPGSCGLCLMDYDITIAPAAVGSAWSVTIHAYHDLGGCRSPDDWKWARFTESSRPHLFFPNRPNRRSSSYYPGAIKKRWLGDLTGPSYPGVLQDLRPYSTERATSAPSLSARLVRELVPPRMLKYKEEVAV</sequence>
<dbReference type="Pfam" id="PF00646">
    <property type="entry name" value="F-box"/>
    <property type="match status" value="1"/>
</dbReference>
<organism evidence="2 3">
    <name type="scientific">Stachybotrys chartarum (strain CBS 109288 / IBT 7711)</name>
    <name type="common">Toxic black mold</name>
    <name type="synonym">Stilbospora chartarum</name>
    <dbReference type="NCBI Taxonomy" id="1280523"/>
    <lineage>
        <taxon>Eukaryota</taxon>
        <taxon>Fungi</taxon>
        <taxon>Dikarya</taxon>
        <taxon>Ascomycota</taxon>
        <taxon>Pezizomycotina</taxon>
        <taxon>Sordariomycetes</taxon>
        <taxon>Hypocreomycetidae</taxon>
        <taxon>Hypocreales</taxon>
        <taxon>Stachybotryaceae</taxon>
        <taxon>Stachybotrys</taxon>
    </lineage>
</organism>
<accession>A0A084B095</accession>
<dbReference type="HOGENOM" id="CLU_057724_0_0_1"/>
<evidence type="ECO:0000313" key="2">
    <source>
        <dbReference type="EMBL" id="KEY70974.1"/>
    </source>
</evidence>
<dbReference type="InterPro" id="IPR001810">
    <property type="entry name" value="F-box_dom"/>
</dbReference>
<proteinExistence type="predicted"/>
<evidence type="ECO:0000259" key="1">
    <source>
        <dbReference type="PROSITE" id="PS50181"/>
    </source>
</evidence>
<feature type="domain" description="F-box" evidence="1">
    <location>
        <begin position="14"/>
        <end position="62"/>
    </location>
</feature>
<dbReference type="PROSITE" id="PS50181">
    <property type="entry name" value="FBOX"/>
    <property type="match status" value="1"/>
</dbReference>
<reference evidence="2 3" key="1">
    <citation type="journal article" date="2014" name="BMC Genomics">
        <title>Comparative genome sequencing reveals chemotype-specific gene clusters in the toxigenic black mold Stachybotrys.</title>
        <authorList>
            <person name="Semeiks J."/>
            <person name="Borek D."/>
            <person name="Otwinowski Z."/>
            <person name="Grishin N.V."/>
        </authorList>
    </citation>
    <scope>NUCLEOTIDE SEQUENCE [LARGE SCALE GENOMIC DNA]</scope>
    <source>
        <strain evidence="3">CBS 109288 / IBT 7711</strain>
    </source>
</reference>
<dbReference type="OrthoDB" id="3766406at2759"/>
<gene>
    <name evidence="2" type="ORF">S7711_00811</name>
</gene>
<dbReference type="Proteomes" id="UP000028045">
    <property type="component" value="Unassembled WGS sequence"/>
</dbReference>
<protein>
    <recommendedName>
        <fullName evidence="1">F-box domain-containing protein</fullName>
    </recommendedName>
</protein>
<keyword evidence="3" id="KW-1185">Reference proteome</keyword>
<dbReference type="AlphaFoldDB" id="A0A084B095"/>